<accession>A0A3A4EYY3</accession>
<dbReference type="SUPFAM" id="SSF50447">
    <property type="entry name" value="Translation proteins"/>
    <property type="match status" value="1"/>
</dbReference>
<dbReference type="GO" id="GO:0005840">
    <property type="term" value="C:ribosome"/>
    <property type="evidence" value="ECO:0007669"/>
    <property type="project" value="InterPro"/>
</dbReference>
<evidence type="ECO:0000256" key="1">
    <source>
        <dbReference type="ARBA" id="ARBA00022490"/>
    </source>
</evidence>
<dbReference type="PANTHER" id="PTHR33692">
    <property type="entry name" value="RIBOSOME MATURATION FACTOR RIMM"/>
    <property type="match status" value="1"/>
</dbReference>
<evidence type="ECO:0000259" key="6">
    <source>
        <dbReference type="Pfam" id="PF01782"/>
    </source>
</evidence>
<sequence length="187" mass="20086">MENTEYDSDPQTPPAPGERLRVARIGKPHGVRGEVTVELFTDEPSERLAPGAILQRASAAGAPLNALTVATQRWNKKICLLGFEEVRDRNGAEELRGSILFIDIGDQDDDAAEGWYSHQLEGFRCVSEQGVPLGTVAALLTGPAQDLLVVTAAGGEEVMVPFVDELVPEIDPQQKLVTLTPPAGLFS</sequence>
<dbReference type="HAMAP" id="MF_00014">
    <property type="entry name" value="Ribosome_mat_RimM"/>
    <property type="match status" value="1"/>
</dbReference>
<dbReference type="AlphaFoldDB" id="A0A3A4EYY3"/>
<comment type="subcellular location">
    <subcellularLocation>
        <location evidence="5">Cytoplasm</location>
    </subcellularLocation>
</comment>
<feature type="domain" description="Ribosome maturation factor RimM PRC barrel" evidence="7">
    <location>
        <begin position="118"/>
        <end position="185"/>
    </location>
</feature>
<dbReference type="Gene3D" id="2.40.30.60">
    <property type="entry name" value="RimM"/>
    <property type="match status" value="1"/>
</dbReference>
<dbReference type="InterPro" id="IPR002676">
    <property type="entry name" value="RimM_N"/>
</dbReference>
<dbReference type="PANTHER" id="PTHR33692:SF1">
    <property type="entry name" value="RIBOSOME MATURATION FACTOR RIMM"/>
    <property type="match status" value="1"/>
</dbReference>
<dbReference type="EMBL" id="QYZP01000003">
    <property type="protein sequence ID" value="RJN31082.1"/>
    <property type="molecule type" value="Genomic_DNA"/>
</dbReference>
<keyword evidence="3 5" id="KW-0698">rRNA processing</keyword>
<dbReference type="RefSeq" id="WP_119903148.1">
    <property type="nucleotide sequence ID" value="NZ_QYZP01000003.1"/>
</dbReference>
<gene>
    <name evidence="5 8" type="primary">rimM</name>
    <name evidence="8" type="ORF">D3250_09420</name>
</gene>
<comment type="caution">
    <text evidence="8">The sequence shown here is derived from an EMBL/GenBank/DDBJ whole genome shotgun (WGS) entry which is preliminary data.</text>
</comment>
<dbReference type="Gene3D" id="2.30.30.240">
    <property type="entry name" value="PRC-barrel domain"/>
    <property type="match status" value="1"/>
</dbReference>
<evidence type="ECO:0000256" key="3">
    <source>
        <dbReference type="ARBA" id="ARBA00022552"/>
    </source>
</evidence>
<comment type="domain">
    <text evidence="5">The PRC barrel domain binds ribosomal protein uS19.</text>
</comment>
<evidence type="ECO:0000259" key="7">
    <source>
        <dbReference type="Pfam" id="PF24986"/>
    </source>
</evidence>
<evidence type="ECO:0000313" key="8">
    <source>
        <dbReference type="EMBL" id="RJN31082.1"/>
    </source>
</evidence>
<comment type="similarity">
    <text evidence="5">Belongs to the RimM family.</text>
</comment>
<dbReference type="OrthoDB" id="5381335at2"/>
<dbReference type="NCBIfam" id="TIGR02273">
    <property type="entry name" value="16S_RimM"/>
    <property type="match status" value="1"/>
</dbReference>
<protein>
    <recommendedName>
        <fullName evidence="5">Ribosome maturation factor RimM</fullName>
    </recommendedName>
</protein>
<dbReference type="GO" id="GO:0005737">
    <property type="term" value="C:cytoplasm"/>
    <property type="evidence" value="ECO:0007669"/>
    <property type="project" value="UniProtKB-SubCell"/>
</dbReference>
<evidence type="ECO:0000256" key="4">
    <source>
        <dbReference type="ARBA" id="ARBA00023186"/>
    </source>
</evidence>
<evidence type="ECO:0000256" key="5">
    <source>
        <dbReference type="HAMAP-Rule" id="MF_00014"/>
    </source>
</evidence>
<dbReference type="Proteomes" id="UP000266615">
    <property type="component" value="Unassembled WGS sequence"/>
</dbReference>
<keyword evidence="9" id="KW-1185">Reference proteome</keyword>
<keyword evidence="1 5" id="KW-0963">Cytoplasm</keyword>
<dbReference type="InterPro" id="IPR009000">
    <property type="entry name" value="Transl_B-barrel_sf"/>
</dbReference>
<name>A0A3A4EYY3_9MICC</name>
<dbReference type="InterPro" id="IPR056792">
    <property type="entry name" value="PRC_RimM"/>
</dbReference>
<dbReference type="Pfam" id="PF24986">
    <property type="entry name" value="PRC_RimM"/>
    <property type="match status" value="1"/>
</dbReference>
<comment type="function">
    <text evidence="5">An accessory protein needed during the final step in the assembly of 30S ribosomal subunit, possibly for assembly of the head region. Essential for efficient processing of 16S rRNA. May be needed both before and after RbfA during the maturation of 16S rRNA. It has affinity for free ribosomal 30S subunits but not for 70S ribosomes.</text>
</comment>
<dbReference type="Pfam" id="PF01782">
    <property type="entry name" value="RimM"/>
    <property type="match status" value="1"/>
</dbReference>
<comment type="subunit">
    <text evidence="5">Binds ribosomal protein uS19.</text>
</comment>
<dbReference type="InterPro" id="IPR011961">
    <property type="entry name" value="RimM"/>
</dbReference>
<dbReference type="InterPro" id="IPR011033">
    <property type="entry name" value="PRC_barrel-like_sf"/>
</dbReference>
<dbReference type="GO" id="GO:0042274">
    <property type="term" value="P:ribosomal small subunit biogenesis"/>
    <property type="evidence" value="ECO:0007669"/>
    <property type="project" value="UniProtKB-UniRule"/>
</dbReference>
<evidence type="ECO:0000313" key="9">
    <source>
        <dbReference type="Proteomes" id="UP000266615"/>
    </source>
</evidence>
<dbReference type="GO" id="GO:0006364">
    <property type="term" value="P:rRNA processing"/>
    <property type="evidence" value="ECO:0007669"/>
    <property type="project" value="UniProtKB-UniRule"/>
</dbReference>
<dbReference type="GO" id="GO:0043022">
    <property type="term" value="F:ribosome binding"/>
    <property type="evidence" value="ECO:0007669"/>
    <property type="project" value="InterPro"/>
</dbReference>
<dbReference type="InterPro" id="IPR036976">
    <property type="entry name" value="RimM_N_sf"/>
</dbReference>
<proteinExistence type="inferred from homology"/>
<reference evidence="8 9" key="1">
    <citation type="submission" date="2018-09" db="EMBL/GenBank/DDBJ databases">
        <title>Nesterenkonia natronophila sp. nov., an alkaliphilic actinobacteriume isolated from a soda lake, and emended description of the genus Nesterenkonia.</title>
        <authorList>
            <person name="Menes R.J."/>
            <person name="Iriarte A."/>
        </authorList>
    </citation>
    <scope>NUCLEOTIDE SEQUENCE [LARGE SCALE GENOMIC DNA]</scope>
    <source>
        <strain evidence="8 9">M8</strain>
    </source>
</reference>
<evidence type="ECO:0000256" key="2">
    <source>
        <dbReference type="ARBA" id="ARBA00022517"/>
    </source>
</evidence>
<dbReference type="SUPFAM" id="SSF50346">
    <property type="entry name" value="PRC-barrel domain"/>
    <property type="match status" value="1"/>
</dbReference>
<keyword evidence="2 5" id="KW-0690">Ribosome biogenesis</keyword>
<keyword evidence="4 5" id="KW-0143">Chaperone</keyword>
<feature type="domain" description="RimM N-terminal" evidence="6">
    <location>
        <begin position="22"/>
        <end position="103"/>
    </location>
</feature>
<organism evidence="8 9">
    <name type="scientific">Nesterenkonia natronophila</name>
    <dbReference type="NCBI Taxonomy" id="2174932"/>
    <lineage>
        <taxon>Bacteria</taxon>
        <taxon>Bacillati</taxon>
        <taxon>Actinomycetota</taxon>
        <taxon>Actinomycetes</taxon>
        <taxon>Micrococcales</taxon>
        <taxon>Micrococcaceae</taxon>
        <taxon>Nesterenkonia</taxon>
    </lineage>
</organism>